<proteinExistence type="predicted"/>
<dbReference type="RefSeq" id="WP_255966860.1">
    <property type="nucleotide sequence ID" value="NZ_JANFQF010000005.1"/>
</dbReference>
<organism evidence="1 2">
    <name type="scientific">Rhodococcus tibetensis</name>
    <dbReference type="NCBI Taxonomy" id="2965064"/>
    <lineage>
        <taxon>Bacteria</taxon>
        <taxon>Bacillati</taxon>
        <taxon>Actinomycetota</taxon>
        <taxon>Actinomycetes</taxon>
        <taxon>Mycobacteriales</taxon>
        <taxon>Nocardiaceae</taxon>
        <taxon>Rhodococcus</taxon>
    </lineage>
</organism>
<dbReference type="EMBL" id="JANFQF010000005">
    <property type="protein sequence ID" value="MCQ4118996.1"/>
    <property type="molecule type" value="Genomic_DNA"/>
</dbReference>
<sequence length="71" mass="7890">MTEFLALVALLFVLHAAVLLAGTRVGAPHPWLRNSFRHDFFRPADPLADLSGNRDAELGRLLAESHRAPHH</sequence>
<evidence type="ECO:0000313" key="1">
    <source>
        <dbReference type="EMBL" id="MCQ4118996.1"/>
    </source>
</evidence>
<comment type="caution">
    <text evidence="1">The sequence shown here is derived from an EMBL/GenBank/DDBJ whole genome shotgun (WGS) entry which is preliminary data.</text>
</comment>
<accession>A0ABT1Q9S3</accession>
<gene>
    <name evidence="1" type="ORF">NOF53_07415</name>
</gene>
<protein>
    <submittedName>
        <fullName evidence="1">Uncharacterized protein</fullName>
    </submittedName>
</protein>
<evidence type="ECO:0000313" key="2">
    <source>
        <dbReference type="Proteomes" id="UP001524501"/>
    </source>
</evidence>
<name>A0ABT1Q9S3_9NOCA</name>
<keyword evidence="2" id="KW-1185">Reference proteome</keyword>
<dbReference type="Proteomes" id="UP001524501">
    <property type="component" value="Unassembled WGS sequence"/>
</dbReference>
<reference evidence="1 2" key="1">
    <citation type="submission" date="2022-07" db="EMBL/GenBank/DDBJ databases">
        <title>Degradation activity of malathion, p-nitrophenol and potential low-temperature adaptation strategy of Rhodococcus sp. FXJ9.536.</title>
        <authorList>
            <person name="Huang J."/>
            <person name="Huang Y."/>
        </authorList>
    </citation>
    <scope>NUCLEOTIDE SEQUENCE [LARGE SCALE GENOMIC DNA]</scope>
    <source>
        <strain evidence="1 2">FXJ9.536</strain>
    </source>
</reference>